<dbReference type="InterPro" id="IPR001769">
    <property type="entry name" value="Gingipain"/>
</dbReference>
<dbReference type="Pfam" id="PF01364">
    <property type="entry name" value="Peptidase_C25"/>
    <property type="match status" value="1"/>
</dbReference>
<evidence type="ECO:0000313" key="4">
    <source>
        <dbReference type="Proteomes" id="UP000177797"/>
    </source>
</evidence>
<dbReference type="EMBL" id="MHSA01000019">
    <property type="protein sequence ID" value="OHA34037.1"/>
    <property type="molecule type" value="Genomic_DNA"/>
</dbReference>
<dbReference type="Proteomes" id="UP000177797">
    <property type="component" value="Unassembled WGS sequence"/>
</dbReference>
<reference evidence="3 4" key="1">
    <citation type="journal article" date="2016" name="Nat. Commun.">
        <title>Thousands of microbial genomes shed light on interconnected biogeochemical processes in an aquifer system.</title>
        <authorList>
            <person name="Anantharaman K."/>
            <person name="Brown C.T."/>
            <person name="Hug L.A."/>
            <person name="Sharon I."/>
            <person name="Castelle C.J."/>
            <person name="Probst A.J."/>
            <person name="Thomas B.C."/>
            <person name="Singh A."/>
            <person name="Wilkins M.J."/>
            <person name="Karaoz U."/>
            <person name="Brodie E.L."/>
            <person name="Williams K.H."/>
            <person name="Hubbard S.S."/>
            <person name="Banfield J.F."/>
        </authorList>
    </citation>
    <scope>NUCLEOTIDE SEQUENCE [LARGE SCALE GENOMIC DNA]</scope>
</reference>
<sequence>MCKRFFNIYVFSIAILFGTFFVTNAQTADNLLQNENIFDTLSVDLKINGSDGHVEVVVGDRITISWESDGAKRCRSNWSKKDLPLNGKVSGRLSSSLVGSITVRIACKDGDGNREDDTVILKITRPSTTTIINPVPPQPPPPVSNVARESAVAFISEHDWVSVLELIPRAIQTSQNYIVPLFVVDKVNGIYDFGAIQKVLFSLKIQKIYVPRNQSVLRDFLVTKGYTVEISDDITINASVTVVSEREFETSAQASRYASLIGAQLSVFDSFKQYTNQNLYCVGAVPLLCEQRYTREQVEEMLNQRLHTNKIVLANSTDIKQGQFDGSAILAPILAAAKNQQLIFTNTPDVKKISDLIKQKSARFGITKGFLTIIGSPDYIATVYTTDEKRNLTATADSTLYTYINNDFIPDLATGRIYTDNLSTSSSYIQRAIFYEQLPRSNQVEVVHYDYVANPSDGVLSQTIANAFSKLGYQVRNKINIAERDAKLEPQDYQNAFFVYYSDHGWYNWLGIPSQNLKDIDGANIMAIGCSTCMFAEYKNPLLFCIKAIAEGAMSYMGMLGGGGNANTLSYTSALFSGKSLGEAFWKINGTNMLKEILSGQNGIPDDSIIFDQKWGLIGDPTLSLSPKYQFPLSDIKKIDDANYEIDLSGYTESKQTYRYNDYKNSNKEETLDGKSVLIFDSTSEFGNLYVSQQGVYPTDYHSMIIARLGPVAGSYSSATVTGLEREVVPLLPKEEQIGGARYLWVYVLHYGFGLRDEDSGFFTKKIKITLR</sequence>
<protein>
    <recommendedName>
        <fullName evidence="2">Gingipain domain-containing protein</fullName>
    </recommendedName>
</protein>
<dbReference type="GO" id="GO:0006508">
    <property type="term" value="P:proteolysis"/>
    <property type="evidence" value="ECO:0007669"/>
    <property type="project" value="InterPro"/>
</dbReference>
<evidence type="ECO:0000256" key="1">
    <source>
        <dbReference type="SAM" id="SignalP"/>
    </source>
</evidence>
<comment type="caution">
    <text evidence="3">The sequence shown here is derived from an EMBL/GenBank/DDBJ whole genome shotgun (WGS) entry which is preliminary data.</text>
</comment>
<organism evidence="3 4">
    <name type="scientific">Candidatus Taylorbacteria bacterium RIFCSPLOWO2_01_FULL_48_100</name>
    <dbReference type="NCBI Taxonomy" id="1802322"/>
    <lineage>
        <taxon>Bacteria</taxon>
        <taxon>Candidatus Tayloriibacteriota</taxon>
    </lineage>
</organism>
<gene>
    <name evidence="3" type="ORF">A2938_03105</name>
</gene>
<name>A0A1G2ND65_9BACT</name>
<keyword evidence="1" id="KW-0732">Signal</keyword>
<feature type="chain" id="PRO_5009583785" description="Gingipain domain-containing protein" evidence="1">
    <location>
        <begin position="28"/>
        <end position="772"/>
    </location>
</feature>
<dbReference type="GO" id="GO:0008234">
    <property type="term" value="F:cysteine-type peptidase activity"/>
    <property type="evidence" value="ECO:0007669"/>
    <property type="project" value="InterPro"/>
</dbReference>
<evidence type="ECO:0000313" key="3">
    <source>
        <dbReference type="EMBL" id="OHA34037.1"/>
    </source>
</evidence>
<feature type="domain" description="Gingipain" evidence="2">
    <location>
        <begin position="346"/>
        <end position="625"/>
    </location>
</feature>
<accession>A0A1G2ND65</accession>
<dbReference type="AlphaFoldDB" id="A0A1G2ND65"/>
<feature type="signal peptide" evidence="1">
    <location>
        <begin position="1"/>
        <end position="27"/>
    </location>
</feature>
<dbReference type="InterPro" id="IPR029030">
    <property type="entry name" value="Caspase-like_dom_sf"/>
</dbReference>
<evidence type="ECO:0000259" key="2">
    <source>
        <dbReference type="Pfam" id="PF01364"/>
    </source>
</evidence>
<proteinExistence type="predicted"/>
<dbReference type="SUPFAM" id="SSF52129">
    <property type="entry name" value="Caspase-like"/>
    <property type="match status" value="1"/>
</dbReference>